<dbReference type="VEuPathDB" id="FungiDB:I7I52_03677"/>
<comment type="caution">
    <text evidence="1">The sequence shown here is derived from an EMBL/GenBank/DDBJ whole genome shotgun (WGS) entry which is preliminary data.</text>
</comment>
<dbReference type="EMBL" id="JAEVHI010000001">
    <property type="protein sequence ID" value="KAG5305120.1"/>
    <property type="molecule type" value="Genomic_DNA"/>
</dbReference>
<evidence type="ECO:0000313" key="2">
    <source>
        <dbReference type="Proteomes" id="UP000670092"/>
    </source>
</evidence>
<gene>
    <name evidence="1" type="ORF">I7I52_03677</name>
</gene>
<protein>
    <submittedName>
        <fullName evidence="1">Uncharacterized protein</fullName>
    </submittedName>
</protein>
<dbReference type="AlphaFoldDB" id="A0A8H8D7R0"/>
<accession>A0A8H8D7R0</accession>
<organism evidence="1 2">
    <name type="scientific">Ajellomyces capsulatus</name>
    <name type="common">Darling's disease fungus</name>
    <name type="synonym">Histoplasma capsulatum</name>
    <dbReference type="NCBI Taxonomy" id="5037"/>
    <lineage>
        <taxon>Eukaryota</taxon>
        <taxon>Fungi</taxon>
        <taxon>Dikarya</taxon>
        <taxon>Ascomycota</taxon>
        <taxon>Pezizomycotina</taxon>
        <taxon>Eurotiomycetes</taxon>
        <taxon>Eurotiomycetidae</taxon>
        <taxon>Onygenales</taxon>
        <taxon>Ajellomycetaceae</taxon>
        <taxon>Histoplasma</taxon>
    </lineage>
</organism>
<evidence type="ECO:0000313" key="1">
    <source>
        <dbReference type="EMBL" id="KAG5305120.1"/>
    </source>
</evidence>
<name>A0A8H8D7R0_AJECA</name>
<sequence length="135" mass="15620">MRQGQGERELKYDIFILYEISQRHSLVWSDFVSIATRAGQLCLFERLTAMARFHHRLPVDALNSWFTSELLPTSVPPSIKSHYSTHSDARSTINPDHHITYYYMACSRYIDTPRAVLTIPKTTFGLSDDSFFTEV</sequence>
<dbReference type="Proteomes" id="UP000670092">
    <property type="component" value="Unassembled WGS sequence"/>
</dbReference>
<proteinExistence type="predicted"/>
<reference evidence="1 2" key="1">
    <citation type="submission" date="2021-01" db="EMBL/GenBank/DDBJ databases">
        <title>Chromosome-level genome assembly of a human fungal pathogen reveals clustering of transcriptionally co-regulated genes.</title>
        <authorList>
            <person name="Voorhies M."/>
            <person name="Cohen S."/>
            <person name="Shea T.P."/>
            <person name="Petrus S."/>
            <person name="Munoz J.F."/>
            <person name="Poplawski S."/>
            <person name="Goldman W.E."/>
            <person name="Michael T."/>
            <person name="Cuomo C.A."/>
            <person name="Sil A."/>
            <person name="Beyhan S."/>
        </authorList>
    </citation>
    <scope>NUCLEOTIDE SEQUENCE [LARGE SCALE GENOMIC DNA]</scope>
    <source>
        <strain evidence="1 2">G184AR</strain>
    </source>
</reference>